<evidence type="ECO:0000313" key="6">
    <source>
        <dbReference type="EMBL" id="AAW31824.1"/>
    </source>
</evidence>
<protein>
    <submittedName>
        <fullName evidence="6">VirB3</fullName>
    </submittedName>
</protein>
<keyword evidence="4 5" id="KW-0472">Membrane</keyword>
<dbReference type="EMBL" id="AY847513">
    <property type="protein sequence ID" value="AAW31824.1"/>
    <property type="molecule type" value="Genomic_DNA"/>
</dbReference>
<evidence type="ECO:0000256" key="1">
    <source>
        <dbReference type="ARBA" id="ARBA00004370"/>
    </source>
</evidence>
<gene>
    <name evidence="6" type="primary">virB3</name>
</gene>
<accession>Q5I722</accession>
<organism evidence="6">
    <name type="scientific">Dichelobacter nodosus</name>
    <name type="common">Bacteroides nodosus</name>
    <dbReference type="NCBI Taxonomy" id="870"/>
    <lineage>
        <taxon>Bacteria</taxon>
        <taxon>Pseudomonadati</taxon>
        <taxon>Pseudomonadota</taxon>
        <taxon>Gammaproteobacteria</taxon>
        <taxon>Cardiobacteriales</taxon>
        <taxon>Cardiobacteriaceae</taxon>
        <taxon>Dichelobacter</taxon>
    </lineage>
</organism>
<feature type="transmembrane region" description="Helical" evidence="5">
    <location>
        <begin position="47"/>
        <end position="66"/>
    </location>
</feature>
<evidence type="ECO:0000256" key="4">
    <source>
        <dbReference type="ARBA" id="ARBA00023136"/>
    </source>
</evidence>
<evidence type="ECO:0000256" key="2">
    <source>
        <dbReference type="ARBA" id="ARBA00022692"/>
    </source>
</evidence>
<comment type="subcellular location">
    <subcellularLocation>
        <location evidence="1">Membrane</location>
    </subcellularLocation>
</comment>
<keyword evidence="2 5" id="KW-0812">Transmembrane</keyword>
<evidence type="ECO:0000256" key="5">
    <source>
        <dbReference type="SAM" id="Phobius"/>
    </source>
</evidence>
<proteinExistence type="predicted"/>
<keyword evidence="3 5" id="KW-1133">Transmembrane helix</keyword>
<sequence length="114" mass="13032">MSEKLTAPLFRGATRPPMMFGVPTEVLVKVIAPFLLLAFMIYPFCKLWTLLLAIPVVFITMIMRDLTKRDDQYLSMLFIELRQSSLLIRNAIGTGIHRVKVIPPRAIKQESVNE</sequence>
<reference evidence="6" key="1">
    <citation type="journal article" date="2009" name="Anaerobe">
        <title>The intD mobile genetic element from Dichelobacter nodosus, the causative agent of ovine footrot, is associated with the benign phenotype.</title>
        <authorList>
            <person name="Tanjung L.R."/>
            <person name="Whittle G."/>
            <person name="Shaw B.E."/>
            <person name="Bloomfield G.A."/>
            <person name="Katz M.E."/>
            <person name="Cheetham B.F."/>
        </authorList>
    </citation>
    <scope>NUCLEOTIDE SEQUENCE</scope>
    <source>
        <strain evidence="6">C305-1</strain>
    </source>
</reference>
<evidence type="ECO:0000256" key="3">
    <source>
        <dbReference type="ARBA" id="ARBA00022989"/>
    </source>
</evidence>
<dbReference type="GO" id="GO:0016020">
    <property type="term" value="C:membrane"/>
    <property type="evidence" value="ECO:0007669"/>
    <property type="project" value="UniProtKB-SubCell"/>
</dbReference>
<dbReference type="AlphaFoldDB" id="Q5I722"/>
<name>Q5I722_DICNO</name>
<dbReference type="InterPro" id="IPR007792">
    <property type="entry name" value="T4SS_VirB3/TrbD/AvhB"/>
</dbReference>
<dbReference type="Pfam" id="PF05101">
    <property type="entry name" value="VirB3"/>
    <property type="match status" value="1"/>
</dbReference>